<accession>K2QHI8</accession>
<dbReference type="STRING" id="555500.I215_13552"/>
<dbReference type="InterPro" id="IPR036425">
    <property type="entry name" value="MoaB/Mog-like_dom_sf"/>
</dbReference>
<dbReference type="EMBL" id="AMSG01000028">
    <property type="protein sequence ID" value="EKF54202.1"/>
    <property type="molecule type" value="Genomic_DNA"/>
</dbReference>
<dbReference type="SMART" id="SM00852">
    <property type="entry name" value="MoCF_biosynth"/>
    <property type="match status" value="1"/>
</dbReference>
<dbReference type="Pfam" id="PF00994">
    <property type="entry name" value="MoCF_biosynth"/>
    <property type="match status" value="1"/>
</dbReference>
<evidence type="ECO:0000313" key="8">
    <source>
        <dbReference type="EMBL" id="EKF54202.1"/>
    </source>
</evidence>
<dbReference type="PANTHER" id="PTHR10192:SF5">
    <property type="entry name" value="GEPHYRIN"/>
    <property type="match status" value="1"/>
</dbReference>
<dbReference type="eggNOG" id="COG0303">
    <property type="taxonomic scope" value="Bacteria"/>
</dbReference>
<dbReference type="InterPro" id="IPR005111">
    <property type="entry name" value="MoeA_C_domain_IV"/>
</dbReference>
<dbReference type="Gene3D" id="2.170.190.11">
    <property type="entry name" value="Molybdopterin biosynthesis moea protein, domain 3"/>
    <property type="match status" value="1"/>
</dbReference>
<dbReference type="GO" id="GO:0006777">
    <property type="term" value="P:Mo-molybdopterin cofactor biosynthetic process"/>
    <property type="evidence" value="ECO:0007669"/>
    <property type="project" value="UniProtKB-UniRule"/>
</dbReference>
<dbReference type="Proteomes" id="UP000007364">
    <property type="component" value="Unassembled WGS sequence"/>
</dbReference>
<dbReference type="Pfam" id="PF03453">
    <property type="entry name" value="MoeA_N"/>
    <property type="match status" value="1"/>
</dbReference>
<comment type="similarity">
    <text evidence="3 6">Belongs to the MoeA family.</text>
</comment>
<keyword evidence="6" id="KW-0460">Magnesium</keyword>
<dbReference type="PANTHER" id="PTHR10192">
    <property type="entry name" value="MOLYBDOPTERIN BIOSYNTHESIS PROTEIN"/>
    <property type="match status" value="1"/>
</dbReference>
<protein>
    <recommendedName>
        <fullName evidence="6">Molybdopterin molybdenumtransferase</fullName>
        <ecNumber evidence="6">2.10.1.1</ecNumber>
    </recommendedName>
</protein>
<dbReference type="InterPro" id="IPR038987">
    <property type="entry name" value="MoeA-like"/>
</dbReference>
<dbReference type="GO" id="GO:0005829">
    <property type="term" value="C:cytosol"/>
    <property type="evidence" value="ECO:0007669"/>
    <property type="project" value="TreeGrafter"/>
</dbReference>
<dbReference type="UniPathway" id="UPA00344"/>
<organism evidence="8 9">
    <name type="scientific">Galbibacter marinus</name>
    <dbReference type="NCBI Taxonomy" id="555500"/>
    <lineage>
        <taxon>Bacteria</taxon>
        <taxon>Pseudomonadati</taxon>
        <taxon>Bacteroidota</taxon>
        <taxon>Flavobacteriia</taxon>
        <taxon>Flavobacteriales</taxon>
        <taxon>Flavobacteriaceae</taxon>
        <taxon>Galbibacter</taxon>
    </lineage>
</organism>
<comment type="pathway">
    <text evidence="2 6">Cofactor biosynthesis; molybdopterin biosynthesis.</text>
</comment>
<comment type="caution">
    <text evidence="8">The sequence shown here is derived from an EMBL/GenBank/DDBJ whole genome shotgun (WGS) entry which is preliminary data.</text>
</comment>
<evidence type="ECO:0000256" key="6">
    <source>
        <dbReference type="RuleBase" id="RU365090"/>
    </source>
</evidence>
<dbReference type="RefSeq" id="WP_008992548.1">
    <property type="nucleotide sequence ID" value="NZ_AMSG01000028.1"/>
</dbReference>
<dbReference type="InterPro" id="IPR001453">
    <property type="entry name" value="MoaB/Mog_dom"/>
</dbReference>
<dbReference type="AlphaFoldDB" id="K2QHI8"/>
<dbReference type="OrthoDB" id="9804758at2"/>
<keyword evidence="6" id="KW-0808">Transferase</keyword>
<dbReference type="SUPFAM" id="SSF63882">
    <property type="entry name" value="MoeA N-terminal region -like"/>
    <property type="match status" value="1"/>
</dbReference>
<proteinExistence type="inferred from homology"/>
<dbReference type="Gene3D" id="3.90.105.10">
    <property type="entry name" value="Molybdopterin biosynthesis moea protein, domain 2"/>
    <property type="match status" value="1"/>
</dbReference>
<dbReference type="Gene3D" id="2.40.340.10">
    <property type="entry name" value="MoeA, C-terminal, domain IV"/>
    <property type="match status" value="1"/>
</dbReference>
<name>K2QHI8_9FLAO</name>
<evidence type="ECO:0000256" key="3">
    <source>
        <dbReference type="ARBA" id="ARBA00010763"/>
    </source>
</evidence>
<dbReference type="InterPro" id="IPR036135">
    <property type="entry name" value="MoeA_linker/N_sf"/>
</dbReference>
<evidence type="ECO:0000259" key="7">
    <source>
        <dbReference type="SMART" id="SM00852"/>
    </source>
</evidence>
<dbReference type="EC" id="2.10.1.1" evidence="6"/>
<dbReference type="InterPro" id="IPR036688">
    <property type="entry name" value="MoeA_C_domain_IV_sf"/>
</dbReference>
<dbReference type="SUPFAM" id="SSF53218">
    <property type="entry name" value="Molybdenum cofactor biosynthesis proteins"/>
    <property type="match status" value="1"/>
</dbReference>
<dbReference type="PATRIC" id="fig|555500.3.peg.2790"/>
<keyword evidence="4 6" id="KW-0501">Molybdenum cofactor biosynthesis</keyword>
<dbReference type="SUPFAM" id="SSF63867">
    <property type="entry name" value="MoeA C-terminal domain-like"/>
    <property type="match status" value="1"/>
</dbReference>
<comment type="cofactor">
    <cofactor evidence="6">
        <name>Mg(2+)</name>
        <dbReference type="ChEBI" id="CHEBI:18420"/>
    </cofactor>
</comment>
<dbReference type="GO" id="GO:0046872">
    <property type="term" value="F:metal ion binding"/>
    <property type="evidence" value="ECO:0007669"/>
    <property type="project" value="UniProtKB-UniRule"/>
</dbReference>
<dbReference type="InterPro" id="IPR005110">
    <property type="entry name" value="MoeA_linker/N"/>
</dbReference>
<comment type="catalytic activity">
    <reaction evidence="5">
        <text>adenylyl-molybdopterin + molybdate = Mo-molybdopterin + AMP + H(+)</text>
        <dbReference type="Rhea" id="RHEA:35047"/>
        <dbReference type="ChEBI" id="CHEBI:15378"/>
        <dbReference type="ChEBI" id="CHEBI:36264"/>
        <dbReference type="ChEBI" id="CHEBI:62727"/>
        <dbReference type="ChEBI" id="CHEBI:71302"/>
        <dbReference type="ChEBI" id="CHEBI:456215"/>
        <dbReference type="EC" id="2.10.1.1"/>
    </reaction>
</comment>
<gene>
    <name evidence="8" type="ORF">I215_13552</name>
</gene>
<keyword evidence="6" id="KW-0500">Molybdenum</keyword>
<evidence type="ECO:0000256" key="1">
    <source>
        <dbReference type="ARBA" id="ARBA00002901"/>
    </source>
</evidence>
<dbReference type="CDD" id="cd00887">
    <property type="entry name" value="MoeA"/>
    <property type="match status" value="1"/>
</dbReference>
<comment type="function">
    <text evidence="1 6">Catalyzes the insertion of molybdate into adenylated molybdopterin with the concomitant release of AMP.</text>
</comment>
<keyword evidence="9" id="KW-1185">Reference proteome</keyword>
<dbReference type="GO" id="GO:0061599">
    <property type="term" value="F:molybdopterin molybdotransferase activity"/>
    <property type="evidence" value="ECO:0007669"/>
    <property type="project" value="UniProtKB-UniRule"/>
</dbReference>
<reference evidence="8 9" key="1">
    <citation type="journal article" date="2012" name="J. Bacteriol.">
        <title>Genome Sequence of Galbibacter marinum Type Strain ck-I2-15.</title>
        <authorList>
            <person name="Lai Q."/>
            <person name="Li C."/>
            <person name="Shao Z."/>
        </authorList>
    </citation>
    <scope>NUCLEOTIDE SEQUENCE [LARGE SCALE GENOMIC DNA]</scope>
    <source>
        <strain evidence="9">ck-I2-15</strain>
    </source>
</reference>
<dbReference type="Gene3D" id="3.40.980.10">
    <property type="entry name" value="MoaB/Mog-like domain"/>
    <property type="match status" value="1"/>
</dbReference>
<evidence type="ECO:0000256" key="2">
    <source>
        <dbReference type="ARBA" id="ARBA00005046"/>
    </source>
</evidence>
<evidence type="ECO:0000313" key="9">
    <source>
        <dbReference type="Proteomes" id="UP000007364"/>
    </source>
</evidence>
<evidence type="ECO:0000256" key="5">
    <source>
        <dbReference type="ARBA" id="ARBA00047317"/>
    </source>
</evidence>
<sequence>MISYKEAFDIVQSYIQDFGIEKVPFTRSLGRVLAQDIKADRDFPAFNRATKDGIAIYFDDLEPRSEFEIAGTVAAGTPQISLNDTNQCLEIMTGAVVPQGADTVVMFEDIQINNGVATLQTEVRKGQNVHYKGSDTSQGDVIIQKDTRISAAEIGILAAVGSVEVVVKKLPEVCLISTGNELVAVHEVPAAHQIRESNMHTLHALLALQKIEPKHHHFDDDKETIIASLDSLLNNNNVLIISGGVSKGKFDYIPEAMDQLGVQKCFHRVNQKPGKPFWFGIYPKTNTLVFSFPGNPVSTFVSYHIYFKTWLYGSLGLNQAGLQVVLGQAMANETLLTVFKNVYLKIENGVHTVYAIQENGSGDLISMGRTDGFIVLPPQIESLEEGTVVYFFPTRT</sequence>
<keyword evidence="6" id="KW-0479">Metal-binding</keyword>
<dbReference type="Pfam" id="PF03454">
    <property type="entry name" value="MoeA_C"/>
    <property type="match status" value="1"/>
</dbReference>
<feature type="domain" description="MoaB/Mog" evidence="7">
    <location>
        <begin position="174"/>
        <end position="313"/>
    </location>
</feature>
<evidence type="ECO:0000256" key="4">
    <source>
        <dbReference type="ARBA" id="ARBA00023150"/>
    </source>
</evidence>